<protein>
    <submittedName>
        <fullName evidence="2">Uncharacterized protein</fullName>
    </submittedName>
</protein>
<evidence type="ECO:0000256" key="1">
    <source>
        <dbReference type="SAM" id="MobiDB-lite"/>
    </source>
</evidence>
<dbReference type="AlphaFoldDB" id="A0A5Q0LFI8"/>
<name>A0A5Q0LFI8_9ACTN</name>
<accession>A0A5Q0LFI8</accession>
<feature type="compositionally biased region" description="Pro residues" evidence="1">
    <location>
        <begin position="13"/>
        <end position="27"/>
    </location>
</feature>
<dbReference type="EMBL" id="CP045643">
    <property type="protein sequence ID" value="QFZ75922.1"/>
    <property type="molecule type" value="Genomic_DNA"/>
</dbReference>
<organism evidence="2 3">
    <name type="scientific">Streptomyces fagopyri</name>
    <dbReference type="NCBI Taxonomy" id="2662397"/>
    <lineage>
        <taxon>Bacteria</taxon>
        <taxon>Bacillati</taxon>
        <taxon>Actinomycetota</taxon>
        <taxon>Actinomycetes</taxon>
        <taxon>Kitasatosporales</taxon>
        <taxon>Streptomycetaceae</taxon>
        <taxon>Streptomyces</taxon>
    </lineage>
</organism>
<gene>
    <name evidence="2" type="ORF">GFH48_24040</name>
</gene>
<proteinExistence type="predicted"/>
<keyword evidence="3" id="KW-1185">Reference proteome</keyword>
<evidence type="ECO:0000313" key="2">
    <source>
        <dbReference type="EMBL" id="QFZ75922.1"/>
    </source>
</evidence>
<sequence length="69" mass="7007">MPSPPAFQREPRIPNPPATLQPGPAPSARPAIDDEAVQADAGVRGRQPPGGGSGARRAAQVHIPRPSGA</sequence>
<dbReference type="KEGG" id="sfy:GFH48_24040"/>
<feature type="region of interest" description="Disordered" evidence="1">
    <location>
        <begin position="1"/>
        <end position="69"/>
    </location>
</feature>
<dbReference type="Proteomes" id="UP000326179">
    <property type="component" value="Chromosome"/>
</dbReference>
<reference evidence="2 3" key="1">
    <citation type="submission" date="2019-10" db="EMBL/GenBank/DDBJ databases">
        <title>A novel species.</title>
        <authorList>
            <person name="Gao J."/>
        </authorList>
    </citation>
    <scope>NUCLEOTIDE SEQUENCE [LARGE SCALE GENOMIC DNA]</scope>
    <source>
        <strain evidence="2 3">QMT-28</strain>
    </source>
</reference>
<evidence type="ECO:0000313" key="3">
    <source>
        <dbReference type="Proteomes" id="UP000326179"/>
    </source>
</evidence>